<evidence type="ECO:0000256" key="3">
    <source>
        <dbReference type="ARBA" id="ARBA00023136"/>
    </source>
</evidence>
<dbReference type="Pfam" id="PF03323">
    <property type="entry name" value="GerA"/>
    <property type="match status" value="1"/>
</dbReference>
<feature type="region of interest" description="Disordered" evidence="5">
    <location>
        <begin position="459"/>
        <end position="479"/>
    </location>
</feature>
<keyword evidence="6" id="KW-1133">Transmembrane helix</keyword>
<comment type="caution">
    <text evidence="7">The sequence shown here is derived from an EMBL/GenBank/DDBJ whole genome shotgun (WGS) entry which is preliminary data.</text>
</comment>
<dbReference type="Proteomes" id="UP001218246">
    <property type="component" value="Unassembled WGS sequence"/>
</dbReference>
<feature type="transmembrane region" description="Helical" evidence="6">
    <location>
        <begin position="276"/>
        <end position="295"/>
    </location>
</feature>
<name>A0ABT6H7B3_9BACI</name>
<feature type="transmembrane region" description="Helical" evidence="6">
    <location>
        <begin position="401"/>
        <end position="426"/>
    </location>
</feature>
<proteinExistence type="inferred from homology"/>
<evidence type="ECO:0000313" key="7">
    <source>
        <dbReference type="EMBL" id="MDG5755221.1"/>
    </source>
</evidence>
<gene>
    <name evidence="7" type="ORF">P6P90_14855</name>
</gene>
<evidence type="ECO:0000313" key="8">
    <source>
        <dbReference type="Proteomes" id="UP001218246"/>
    </source>
</evidence>
<dbReference type="InterPro" id="IPR050768">
    <property type="entry name" value="UPF0353/GerABKA_families"/>
</dbReference>
<evidence type="ECO:0000256" key="1">
    <source>
        <dbReference type="ARBA" id="ARBA00004141"/>
    </source>
</evidence>
<evidence type="ECO:0000256" key="4">
    <source>
        <dbReference type="PIRNR" id="PIRNR005690"/>
    </source>
</evidence>
<comment type="subcellular location">
    <subcellularLocation>
        <location evidence="4">Cell membrane</location>
    </subcellularLocation>
    <subcellularLocation>
        <location evidence="1">Membrane</location>
        <topology evidence="1">Multi-pass membrane protein</topology>
    </subcellularLocation>
</comment>
<accession>A0ABT6H7B3</accession>
<dbReference type="EMBL" id="JARULN010000021">
    <property type="protein sequence ID" value="MDG5755221.1"/>
    <property type="molecule type" value="Genomic_DNA"/>
</dbReference>
<dbReference type="PANTHER" id="PTHR22550:SF5">
    <property type="entry name" value="LEUCINE ZIPPER PROTEIN 4"/>
    <property type="match status" value="1"/>
</dbReference>
<sequence>MTNPSTLRLNPKEAIKQQFCKSEDFITKEHKTDREQFEIIYFESLTDIQYLDKYILPKLALHQDQSLKTRLKTFFQAEDVTTKTVDELSDLLFTGNVIFHVNETLLSIRAADFPKRKPEESALESSIRGPKDGFVEDIKTNISLIRRRLNTPSLCLEKYTIGKRSKTKVVLMYIEDVIDERILNEIRSRLNKVELDILTSIYELESYVQDRPFSVFPSMSYTGRPDFIVDALNQGRFALIVDGNPTVTFAPVHILLETKSPEDAYSSYSYVSLERLIRFLGLIISTFLPGLWIAFSSFNIEQIPYTLVATISISRFGLPLSSPLEMFIILMLFELFDEAGIRLPRAIGQTISVLGGLIVGDAAIRAGITSPTMLVVAAITYISSFTLVNPSLSSGITLIRFCILLLSTFLGLFGVVIGYILTVIYLSTISSFGTSYLESVAPLGIKKVIKSFIKAPPQAYKERNTSTSPDDPTRGENNT</sequence>
<dbReference type="PIRSF" id="PIRSF005690">
    <property type="entry name" value="GerBA"/>
    <property type="match status" value="1"/>
</dbReference>
<feature type="transmembrane region" description="Helical" evidence="6">
    <location>
        <begin position="307"/>
        <end position="333"/>
    </location>
</feature>
<protein>
    <submittedName>
        <fullName evidence="7">Spore germination protein</fullName>
    </submittedName>
</protein>
<feature type="compositionally biased region" description="Polar residues" evidence="5">
    <location>
        <begin position="465"/>
        <end position="479"/>
    </location>
</feature>
<dbReference type="InterPro" id="IPR004995">
    <property type="entry name" value="Spore_Ger"/>
</dbReference>
<dbReference type="RefSeq" id="WP_124564541.1">
    <property type="nucleotide sequence ID" value="NZ_JARRRY010000006.1"/>
</dbReference>
<keyword evidence="3 4" id="KW-0472">Membrane</keyword>
<evidence type="ECO:0000256" key="2">
    <source>
        <dbReference type="ARBA" id="ARBA00005278"/>
    </source>
</evidence>
<organism evidence="7 8">
    <name type="scientific">Ectobacillus antri</name>
    <dbReference type="NCBI Taxonomy" id="2486280"/>
    <lineage>
        <taxon>Bacteria</taxon>
        <taxon>Bacillati</taxon>
        <taxon>Bacillota</taxon>
        <taxon>Bacilli</taxon>
        <taxon>Bacillales</taxon>
        <taxon>Bacillaceae</taxon>
        <taxon>Ectobacillus</taxon>
    </lineage>
</organism>
<evidence type="ECO:0000256" key="6">
    <source>
        <dbReference type="SAM" id="Phobius"/>
    </source>
</evidence>
<comment type="similarity">
    <text evidence="2 4">Belongs to the GerABKA family.</text>
</comment>
<keyword evidence="6" id="KW-0812">Transmembrane</keyword>
<dbReference type="PANTHER" id="PTHR22550">
    <property type="entry name" value="SPORE GERMINATION PROTEIN"/>
    <property type="match status" value="1"/>
</dbReference>
<evidence type="ECO:0000256" key="5">
    <source>
        <dbReference type="SAM" id="MobiDB-lite"/>
    </source>
</evidence>
<keyword evidence="8" id="KW-1185">Reference proteome</keyword>
<reference evidence="7 8" key="1">
    <citation type="submission" date="2023-04" db="EMBL/GenBank/DDBJ databases">
        <title>Ectobacillus antri isolated from activated sludge.</title>
        <authorList>
            <person name="Yan P."/>
            <person name="Liu X."/>
        </authorList>
    </citation>
    <scope>NUCLEOTIDE SEQUENCE [LARGE SCALE GENOMIC DNA]</scope>
    <source>
        <strain evidence="7 8">C18H</strain>
    </source>
</reference>
<feature type="transmembrane region" description="Helical" evidence="6">
    <location>
        <begin position="370"/>
        <end position="389"/>
    </location>
</feature>